<feature type="transmembrane region" description="Helical" evidence="1">
    <location>
        <begin position="178"/>
        <end position="199"/>
    </location>
</feature>
<dbReference type="Pfam" id="PF01944">
    <property type="entry name" value="SpoIIM"/>
    <property type="match status" value="1"/>
</dbReference>
<dbReference type="AlphaFoldDB" id="A0A8T3VFG9"/>
<reference evidence="2" key="1">
    <citation type="submission" date="2019-04" db="EMBL/GenBank/DDBJ databases">
        <title>Evolution of Biomass-Degrading Anaerobic Consortia Revealed by Metagenomics.</title>
        <authorList>
            <person name="Peng X."/>
        </authorList>
    </citation>
    <scope>NUCLEOTIDE SEQUENCE</scope>
    <source>
        <strain evidence="2">SIG13</strain>
    </source>
</reference>
<proteinExistence type="predicted"/>
<keyword evidence="1" id="KW-0812">Transmembrane</keyword>
<feature type="transmembrane region" description="Helical" evidence="1">
    <location>
        <begin position="136"/>
        <end position="157"/>
    </location>
</feature>
<name>A0A8T3VFG9_9EURY</name>
<gene>
    <name evidence="2" type="ORF">E7Z74_02955</name>
</gene>
<feature type="transmembrane region" description="Helical" evidence="1">
    <location>
        <begin position="20"/>
        <end position="40"/>
    </location>
</feature>
<sequence length="215" mass="24814">MSFLDNYFKYVKSAFIDHKYLFIFTVVFAVICWVGGYFIADWMFVKQELVDEYAYLSQITYFSFDDMMDIIINNCFLNINYYLTSVFFGYGAIYDMMTNIGMSGIVSRGTELACGDPFLFLKLTCLHGFFEDLSTILNSFAGFILFSFIVRFIKDVFSPSKRLANGTITNSLEINKKYLYQSIAIFLLAFVVMIFAGFLEEYISIPFGNFIASVF</sequence>
<dbReference type="Proteomes" id="UP000713479">
    <property type="component" value="Unassembled WGS sequence"/>
</dbReference>
<organism evidence="2 3">
    <name type="scientific">Methanobrevibacter millerae</name>
    <dbReference type="NCBI Taxonomy" id="230361"/>
    <lineage>
        <taxon>Archaea</taxon>
        <taxon>Methanobacteriati</taxon>
        <taxon>Methanobacteriota</taxon>
        <taxon>Methanomada group</taxon>
        <taxon>Methanobacteria</taxon>
        <taxon>Methanobacteriales</taxon>
        <taxon>Methanobacteriaceae</taxon>
        <taxon>Methanobrevibacter</taxon>
    </lineage>
</organism>
<dbReference type="EMBL" id="SUTF01000003">
    <property type="protein sequence ID" value="MBE6510214.1"/>
    <property type="molecule type" value="Genomic_DNA"/>
</dbReference>
<evidence type="ECO:0000256" key="1">
    <source>
        <dbReference type="SAM" id="Phobius"/>
    </source>
</evidence>
<keyword evidence="1" id="KW-0472">Membrane</keyword>
<feature type="transmembrane region" description="Helical" evidence="1">
    <location>
        <begin position="70"/>
        <end position="91"/>
    </location>
</feature>
<evidence type="ECO:0000313" key="3">
    <source>
        <dbReference type="Proteomes" id="UP000713479"/>
    </source>
</evidence>
<accession>A0A8T3VFG9</accession>
<comment type="caution">
    <text evidence="2">The sequence shown here is derived from an EMBL/GenBank/DDBJ whole genome shotgun (WGS) entry which is preliminary data.</text>
</comment>
<evidence type="ECO:0000313" key="2">
    <source>
        <dbReference type="EMBL" id="MBE6510214.1"/>
    </source>
</evidence>
<keyword evidence="1" id="KW-1133">Transmembrane helix</keyword>
<protein>
    <recommendedName>
        <fullName evidence="4">Stage II sporulation protein M</fullName>
    </recommendedName>
</protein>
<dbReference type="InterPro" id="IPR002798">
    <property type="entry name" value="SpoIIM-like"/>
</dbReference>
<evidence type="ECO:0008006" key="4">
    <source>
        <dbReference type="Google" id="ProtNLM"/>
    </source>
</evidence>